<evidence type="ECO:0000313" key="1">
    <source>
        <dbReference type="EMBL" id="CAG8493784.1"/>
    </source>
</evidence>
<reference evidence="1" key="1">
    <citation type="submission" date="2021-06" db="EMBL/GenBank/DDBJ databases">
        <authorList>
            <person name="Kallberg Y."/>
            <person name="Tangrot J."/>
            <person name="Rosling A."/>
        </authorList>
    </citation>
    <scope>NUCLEOTIDE SEQUENCE</scope>
    <source>
        <strain evidence="1">IL203A</strain>
    </source>
</reference>
<protein>
    <submittedName>
        <fullName evidence="1">10554_t:CDS:1</fullName>
    </submittedName>
</protein>
<accession>A0ACA9KUD7</accession>
<gene>
    <name evidence="1" type="ORF">DHETER_LOCUS2679</name>
</gene>
<sequence length="533" mass="59116">MATNIDNKDIFENTSNNDSACSISNFDNSQQHEQPEDAKVPTFDIITIPIEGMTCESCVNSIINAVSLLGVVKINVSLEKNEATVAYDFNKITKVDIIKAIETCGYKTQTPVEAQLNNVNHVTINLPVKGMSCKSCENSITSALKLAHGVTDTCVSLENKCAIIKYDTSVLDESKIVKIIEDCGFEVADGNESSEETVSLASASRNNNSINDASVLSSIGTHEFEPDQLRTCQLQVHGMSCASCVNSIEKVVRNAPGVESVEVSLLVEHATVEYNPAIINENEIVNMINDIGFEASLIQERRQDVVELRIYGMETPQDSGIIENALKEIRGVIHASVDFIKAIAVVKFDNDILGIRELVFKINDLGYNAVLYDNTNNAQLESLSRTKEIIECRKLFYWSLLFTIPVFLICMVIPQFEWGSKLDNIQLIKGLYYSDLIALVLTIPVQFGIGKKFYVLSFKALKHKSATMDVLVVIGTSAAFFYSCFIMFATFFYQTERQPIFFDTSTMLITFVLLGRYLENKAKGQTSTALSKL</sequence>
<comment type="caution">
    <text evidence="1">The sequence shown here is derived from an EMBL/GenBank/DDBJ whole genome shotgun (WGS) entry which is preliminary data.</text>
</comment>
<feature type="non-terminal residue" evidence="1">
    <location>
        <position position="533"/>
    </location>
</feature>
<keyword evidence="2" id="KW-1185">Reference proteome</keyword>
<proteinExistence type="predicted"/>
<evidence type="ECO:0000313" key="2">
    <source>
        <dbReference type="Proteomes" id="UP000789702"/>
    </source>
</evidence>
<dbReference type="EMBL" id="CAJVPU010002041">
    <property type="protein sequence ID" value="CAG8493784.1"/>
    <property type="molecule type" value="Genomic_DNA"/>
</dbReference>
<name>A0ACA9KUD7_9GLOM</name>
<organism evidence="1 2">
    <name type="scientific">Dentiscutata heterogama</name>
    <dbReference type="NCBI Taxonomy" id="1316150"/>
    <lineage>
        <taxon>Eukaryota</taxon>
        <taxon>Fungi</taxon>
        <taxon>Fungi incertae sedis</taxon>
        <taxon>Mucoromycota</taxon>
        <taxon>Glomeromycotina</taxon>
        <taxon>Glomeromycetes</taxon>
        <taxon>Diversisporales</taxon>
        <taxon>Gigasporaceae</taxon>
        <taxon>Dentiscutata</taxon>
    </lineage>
</organism>
<dbReference type="Proteomes" id="UP000789702">
    <property type="component" value="Unassembled WGS sequence"/>
</dbReference>